<gene>
    <name evidence="2" type="ORF">BN112_4399</name>
</gene>
<evidence type="ECO:0000259" key="1">
    <source>
        <dbReference type="Pfam" id="PF01370"/>
    </source>
</evidence>
<evidence type="ECO:0000313" key="3">
    <source>
        <dbReference type="Proteomes" id="UP000007564"/>
    </source>
</evidence>
<dbReference type="Gene3D" id="3.40.50.720">
    <property type="entry name" value="NAD(P)-binding Rossmann-like Domain"/>
    <property type="match status" value="1"/>
</dbReference>
<dbReference type="Pfam" id="PF01370">
    <property type="entry name" value="Epimerase"/>
    <property type="match status" value="1"/>
</dbReference>
<dbReference type="CDD" id="cd05271">
    <property type="entry name" value="NDUFA9_like_SDR_a"/>
    <property type="match status" value="1"/>
</dbReference>
<dbReference type="KEGG" id="bbh:BN112_4399"/>
<dbReference type="PANTHER" id="PTHR12126">
    <property type="entry name" value="NADH-UBIQUINONE OXIDOREDUCTASE 39 KDA SUBUNIT-RELATED"/>
    <property type="match status" value="1"/>
</dbReference>
<proteinExistence type="predicted"/>
<dbReference type="HOGENOM" id="CLU_007383_6_5_4"/>
<protein>
    <recommendedName>
        <fullName evidence="1">NAD-dependent epimerase/dehydratase domain-containing protein</fullName>
    </recommendedName>
</protein>
<feature type="domain" description="NAD-dependent epimerase/dehydratase" evidence="1">
    <location>
        <begin position="3"/>
        <end position="214"/>
    </location>
</feature>
<dbReference type="RefSeq" id="WP_015065041.1">
    <property type="nucleotide sequence ID" value="NC_019382.1"/>
</dbReference>
<dbReference type="OrthoDB" id="5292533at2"/>
<dbReference type="GO" id="GO:0044877">
    <property type="term" value="F:protein-containing complex binding"/>
    <property type="evidence" value="ECO:0007669"/>
    <property type="project" value="TreeGrafter"/>
</dbReference>
<sequence>MRILVIGGTGFIGRHLVARLAAQEHKVLVPTRRYNKGRDLQVLPTVTLIEADVHDDAELDRLMHRCDAVVNLVGVLHGSRGRPYGAGFARAHVLLPERIAQACVRNGVARMLHVSALGADSGGPSMYLRSKGDGEAAIQRVFGATGGWTLFRPSVVFGPDDNFTRMFARLARLFPVLPLAGARSRMQPVYVGDVADAMMVALANGHTAGKIYELCGPQVYTLGEIVRLCALWSGHPRPVCEMPMALGRMQALLFECLPGDPLVSRDNLDSLTRDNVASGAAPSGLAAPPAALEAVAPAYLARR</sequence>
<dbReference type="InterPro" id="IPR036291">
    <property type="entry name" value="NAD(P)-bd_dom_sf"/>
</dbReference>
<dbReference type="InterPro" id="IPR001509">
    <property type="entry name" value="Epimerase_deHydtase"/>
</dbReference>
<organism evidence="2 3">
    <name type="scientific">Bordetella bronchiseptica 253</name>
    <dbReference type="NCBI Taxonomy" id="568707"/>
    <lineage>
        <taxon>Bacteria</taxon>
        <taxon>Pseudomonadati</taxon>
        <taxon>Pseudomonadota</taxon>
        <taxon>Betaproteobacteria</taxon>
        <taxon>Burkholderiales</taxon>
        <taxon>Alcaligenaceae</taxon>
        <taxon>Bordetella</taxon>
    </lineage>
</organism>
<dbReference type="Proteomes" id="UP000007564">
    <property type="component" value="Chromosome"/>
</dbReference>
<dbReference type="SUPFAM" id="SSF51735">
    <property type="entry name" value="NAD(P)-binding Rossmann-fold domains"/>
    <property type="match status" value="1"/>
</dbReference>
<name>A0A0C6PCF4_BORBO</name>
<evidence type="ECO:0000313" key="2">
    <source>
        <dbReference type="EMBL" id="CCJ56313.1"/>
    </source>
</evidence>
<dbReference type="AlphaFoldDB" id="A0A0C6PCF4"/>
<dbReference type="EMBL" id="HE965806">
    <property type="protein sequence ID" value="CCJ56313.1"/>
    <property type="molecule type" value="Genomic_DNA"/>
</dbReference>
<dbReference type="PANTHER" id="PTHR12126:SF11">
    <property type="entry name" value="NADH DEHYDROGENASE [UBIQUINONE] 1 ALPHA SUBCOMPLEX SUBUNIT 9, MITOCHONDRIAL"/>
    <property type="match status" value="1"/>
</dbReference>
<dbReference type="InterPro" id="IPR051207">
    <property type="entry name" value="ComplexI_NDUFA9_subunit"/>
</dbReference>
<reference evidence="2 3" key="1">
    <citation type="journal article" date="2012" name="BMC Genomics">
        <title>Comparative genomics of the classical Bordetella subspecies: the evolution and exchange of virulence-associated diversity amongst closely related pathogens.</title>
        <authorList>
            <person name="Park J."/>
            <person name="Zhang Y."/>
            <person name="Buboltz A.M."/>
            <person name="Zhang X."/>
            <person name="Schuster S.C."/>
            <person name="Ahuja U."/>
            <person name="Liu M."/>
            <person name="Miller J.F."/>
            <person name="Sebaihia M."/>
            <person name="Bentley S.D."/>
            <person name="Parkhill J."/>
            <person name="Harvill E.T."/>
        </authorList>
    </citation>
    <scope>NUCLEOTIDE SEQUENCE [LARGE SCALE GENOMIC DNA]</scope>
    <source>
        <strain evidence="2 3">253</strain>
    </source>
</reference>
<accession>A0A0C6PCF4</accession>